<protein>
    <submittedName>
        <fullName evidence="2">Uncharacterized protein</fullName>
    </submittedName>
</protein>
<feature type="compositionally biased region" description="Polar residues" evidence="1">
    <location>
        <begin position="165"/>
        <end position="181"/>
    </location>
</feature>
<dbReference type="Proteomes" id="UP001172159">
    <property type="component" value="Unassembled WGS sequence"/>
</dbReference>
<evidence type="ECO:0000313" key="3">
    <source>
        <dbReference type="Proteomes" id="UP001172159"/>
    </source>
</evidence>
<gene>
    <name evidence="2" type="ORF">B0T21DRAFT_304090</name>
</gene>
<feature type="region of interest" description="Disordered" evidence="1">
    <location>
        <begin position="143"/>
        <end position="212"/>
    </location>
</feature>
<proteinExistence type="predicted"/>
<evidence type="ECO:0000256" key="1">
    <source>
        <dbReference type="SAM" id="MobiDB-lite"/>
    </source>
</evidence>
<name>A0AA40K3P0_9PEZI</name>
<dbReference type="EMBL" id="JAUKTV010000002">
    <property type="protein sequence ID" value="KAK0744512.1"/>
    <property type="molecule type" value="Genomic_DNA"/>
</dbReference>
<dbReference type="AlphaFoldDB" id="A0AA40K3P0"/>
<accession>A0AA40K3P0</accession>
<sequence length="212" mass="24049">MDAGAREPWIPDFTENSPWRWEWWKVGLAPEDLYTKLEAKYNTVPYRIQGDEAFHHDVSDAAHEAKNIDDFYARLALRRDERLQELRKAWDSIAIKIICSPSIFGDDLDRLTHWCAFQQFTSSRSLDSIVLFFNSFLPPTTPAAPQLRDTRLSGSPPSEADRTESSLPDTAAGSPQANPLDSTPRARQQPTPPPPPPLSPPPRRTTRRSSRV</sequence>
<organism evidence="2 3">
    <name type="scientific">Apiosordaria backusii</name>
    <dbReference type="NCBI Taxonomy" id="314023"/>
    <lineage>
        <taxon>Eukaryota</taxon>
        <taxon>Fungi</taxon>
        <taxon>Dikarya</taxon>
        <taxon>Ascomycota</taxon>
        <taxon>Pezizomycotina</taxon>
        <taxon>Sordariomycetes</taxon>
        <taxon>Sordariomycetidae</taxon>
        <taxon>Sordariales</taxon>
        <taxon>Lasiosphaeriaceae</taxon>
        <taxon>Apiosordaria</taxon>
    </lineage>
</organism>
<comment type="caution">
    <text evidence="2">The sequence shown here is derived from an EMBL/GenBank/DDBJ whole genome shotgun (WGS) entry which is preliminary data.</text>
</comment>
<feature type="compositionally biased region" description="Pro residues" evidence="1">
    <location>
        <begin position="190"/>
        <end position="203"/>
    </location>
</feature>
<reference evidence="2" key="1">
    <citation type="submission" date="2023-06" db="EMBL/GenBank/DDBJ databases">
        <title>Genome-scale phylogeny and comparative genomics of the fungal order Sordariales.</title>
        <authorList>
            <consortium name="Lawrence Berkeley National Laboratory"/>
            <person name="Hensen N."/>
            <person name="Bonometti L."/>
            <person name="Westerberg I."/>
            <person name="Brannstrom I.O."/>
            <person name="Guillou S."/>
            <person name="Cros-Aarteil S."/>
            <person name="Calhoun S."/>
            <person name="Haridas S."/>
            <person name="Kuo A."/>
            <person name="Mondo S."/>
            <person name="Pangilinan J."/>
            <person name="Riley R."/>
            <person name="Labutti K."/>
            <person name="Andreopoulos B."/>
            <person name="Lipzen A."/>
            <person name="Chen C."/>
            <person name="Yanf M."/>
            <person name="Daum C."/>
            <person name="Ng V."/>
            <person name="Clum A."/>
            <person name="Steindorff A."/>
            <person name="Ohm R."/>
            <person name="Martin F."/>
            <person name="Silar P."/>
            <person name="Natvig D."/>
            <person name="Lalanne C."/>
            <person name="Gautier V."/>
            <person name="Ament-Velasquez S.L."/>
            <person name="Kruys A."/>
            <person name="Hutchinson M.I."/>
            <person name="Powell A.J."/>
            <person name="Barry K."/>
            <person name="Miller A.N."/>
            <person name="Grigoriev I.V."/>
            <person name="Debuchy R."/>
            <person name="Gladieux P."/>
            <person name="Thoren M.H."/>
            <person name="Johannesson H."/>
        </authorList>
    </citation>
    <scope>NUCLEOTIDE SEQUENCE</scope>
    <source>
        <strain evidence="2">CBS 540.89</strain>
    </source>
</reference>
<keyword evidence="3" id="KW-1185">Reference proteome</keyword>
<evidence type="ECO:0000313" key="2">
    <source>
        <dbReference type="EMBL" id="KAK0744512.1"/>
    </source>
</evidence>